<evidence type="ECO:0000313" key="6">
    <source>
        <dbReference type="EMBL" id="EJX05204.1"/>
    </source>
</evidence>
<keyword evidence="6" id="KW-0449">Lipoprotein</keyword>
<feature type="domain" description="RagB/SusD" evidence="5">
    <location>
        <begin position="331"/>
        <end position="660"/>
    </location>
</feature>
<keyword evidence="3" id="KW-0472">Membrane</keyword>
<reference evidence="6" key="1">
    <citation type="journal article" date="2012" name="PLoS ONE">
        <title>Gene sets for utilization of primary and secondary nutrition supplies in the distal gut of endangered iberian lynx.</title>
        <authorList>
            <person name="Alcaide M."/>
            <person name="Messina E."/>
            <person name="Richter M."/>
            <person name="Bargiela R."/>
            <person name="Peplies J."/>
            <person name="Huws S.A."/>
            <person name="Newbold C.J."/>
            <person name="Golyshin P.N."/>
            <person name="Simon M.A."/>
            <person name="Lopez G."/>
            <person name="Yakimov M.M."/>
            <person name="Ferrer M."/>
        </authorList>
    </citation>
    <scope>NUCLEOTIDE SEQUENCE</scope>
</reference>
<dbReference type="AlphaFoldDB" id="J9GE77"/>
<dbReference type="EMBL" id="AMCI01001548">
    <property type="protein sequence ID" value="EJX05204.1"/>
    <property type="molecule type" value="Genomic_DNA"/>
</dbReference>
<dbReference type="InterPro" id="IPR012944">
    <property type="entry name" value="SusD_RagB_dom"/>
</dbReference>
<gene>
    <name evidence="6" type="ORF">EVA_06713</name>
</gene>
<sequence length="670" mass="76281">MMKLKNIALQACVLMAGGLCFSACNDFLDREPLASVTPEVYFTTTDHFEAYAISRYKRWFATHNGYGMGIGNGDGSTDNAVSGGYSAIFEKDAWKVPQSGGGWSFGDIRYCNYFFENALPKYTNGEVSGNKTDIEHYIGEMYFMRAWIYFHYLRKFGDFPIIREVLPDDKTVLMDKAVRQPRNLVARFILEDLDQAIQYLKGWGFAGNNRINRETALLVKSRVALYEATFEQYHQGTGRVPGDAQWPGKRVHPDYTLSVGDEVDFFLTQALEAAEQVADQVKLTDNTGMADPKNISTTSGWNPYFEMFASVDLSKNPEVLMWRSYAQTGSYSITHGTPAWVQSGSNNGLLKTYIESFLMKDGLPWYAASKAVPYKGDQTLDAVKANRDDRLQLFVFSESNFLPNHSQQVAGTVQYFMPHPVSNRQEMQDKTGYRLRKYASFDPNQNVWGKSESTTGCIVFRGVEAYLNYLEAYYLKYHRVDGKAAGYWKAVRQRAGVDTDFLKTIQATDLNRETDWAKKSGSELVDATLFNIRRERRCEFIGEDMRWDDLIRWRAMDDLLTKKFIPEGCNFWDELYQVANKDENGAVVEFKHTGSAGSNISDPSCKYLRPYAIVKDNNPIYDGYTWAKANYLSPVPVREMELLSPDEQAETSVLYQNPYWPTVINGSALE</sequence>
<dbReference type="GO" id="GO:0009279">
    <property type="term" value="C:cell outer membrane"/>
    <property type="evidence" value="ECO:0007669"/>
    <property type="project" value="UniProtKB-SubCell"/>
</dbReference>
<keyword evidence="2" id="KW-0732">Signal</keyword>
<comment type="caution">
    <text evidence="6">The sequence shown here is derived from an EMBL/GenBank/DDBJ whole genome shotgun (WGS) entry which is preliminary data.</text>
</comment>
<dbReference type="Pfam" id="PF07980">
    <property type="entry name" value="SusD_RagB"/>
    <property type="match status" value="1"/>
</dbReference>
<evidence type="ECO:0000259" key="5">
    <source>
        <dbReference type="Pfam" id="PF07980"/>
    </source>
</evidence>
<evidence type="ECO:0000256" key="2">
    <source>
        <dbReference type="ARBA" id="ARBA00022729"/>
    </source>
</evidence>
<proteinExistence type="predicted"/>
<name>J9GE77_9ZZZZ</name>
<evidence type="ECO:0000256" key="4">
    <source>
        <dbReference type="ARBA" id="ARBA00023237"/>
    </source>
</evidence>
<keyword evidence="4" id="KW-0998">Cell outer membrane</keyword>
<protein>
    <submittedName>
        <fullName evidence="6">Lipoprotein</fullName>
    </submittedName>
</protein>
<evidence type="ECO:0000256" key="1">
    <source>
        <dbReference type="ARBA" id="ARBA00004442"/>
    </source>
</evidence>
<comment type="subcellular location">
    <subcellularLocation>
        <location evidence="1">Cell outer membrane</location>
    </subcellularLocation>
</comment>
<dbReference type="InterPro" id="IPR011990">
    <property type="entry name" value="TPR-like_helical_dom_sf"/>
</dbReference>
<accession>J9GE77</accession>
<evidence type="ECO:0000256" key="3">
    <source>
        <dbReference type="ARBA" id="ARBA00023136"/>
    </source>
</evidence>
<organism evidence="6">
    <name type="scientific">gut metagenome</name>
    <dbReference type="NCBI Taxonomy" id="749906"/>
    <lineage>
        <taxon>unclassified sequences</taxon>
        <taxon>metagenomes</taxon>
        <taxon>organismal metagenomes</taxon>
    </lineage>
</organism>
<dbReference type="SUPFAM" id="SSF48452">
    <property type="entry name" value="TPR-like"/>
    <property type="match status" value="1"/>
</dbReference>
<dbReference type="Gene3D" id="1.25.40.390">
    <property type="match status" value="1"/>
</dbReference>